<dbReference type="EMBL" id="JACIER010000002">
    <property type="protein sequence ID" value="MBB4042913.1"/>
    <property type="molecule type" value="Genomic_DNA"/>
</dbReference>
<reference evidence="2" key="1">
    <citation type="submission" date="2020-08" db="EMBL/GenBank/DDBJ databases">
        <title>Genomic Encyclopedia of Type Strains, Phase IV (KMG-IV): sequencing the most valuable type-strain genomes for metagenomic binning, comparative biology and taxonomic classification.</title>
        <authorList>
            <person name="Goeker M."/>
        </authorList>
    </citation>
    <scope>NUCLEOTIDE SEQUENCE [LARGE SCALE GENOMIC DNA]</scope>
    <source>
        <strain evidence="2">DSM 105720</strain>
    </source>
</reference>
<sequence>MRKIAAILLFSVCLAGCSDSDDNETPRSFNRILLTEVCNGASSYNIKRSEEYRYVGGRMMSRTVSQQFIAPGTEPVESTRVSFAYADDHNSVTLTDEVDTKRNYSLDADGYATECLYEAYKDRRLYTFSYTNGYLTQLTEKLLPAYGSGEGALFHTLDLAYSNGSLASIASSSFRDSPTTPTNQFRTICEAGTDKNVYAFPCLELLDTYPLTFHHEALFAGMLGKVSQHLIARSYPEQTIGKYSESTAYTYEFNAQKKPTTIRKRMTYTGGKEQDIYPNQRDIAITIE</sequence>
<comment type="caution">
    <text evidence="2">The sequence shown here is derived from an EMBL/GenBank/DDBJ whole genome shotgun (WGS) entry which is preliminary data.</text>
</comment>
<dbReference type="InterPro" id="IPR027931">
    <property type="entry name" value="DUF4595"/>
</dbReference>
<dbReference type="CDD" id="cd12871">
    <property type="entry name" value="Bacuni_01323_like"/>
    <property type="match status" value="1"/>
</dbReference>
<dbReference type="RefSeq" id="WP_044161152.1">
    <property type="nucleotide sequence ID" value="NZ_JACIER010000002.1"/>
</dbReference>
<organism evidence="2 3">
    <name type="scientific">Bacteroides reticulotermitis</name>
    <dbReference type="NCBI Taxonomy" id="1133319"/>
    <lineage>
        <taxon>Bacteria</taxon>
        <taxon>Pseudomonadati</taxon>
        <taxon>Bacteroidota</taxon>
        <taxon>Bacteroidia</taxon>
        <taxon>Bacteroidales</taxon>
        <taxon>Bacteroidaceae</taxon>
        <taxon>Bacteroides</taxon>
    </lineage>
</organism>
<keyword evidence="3" id="KW-1185">Reference proteome</keyword>
<evidence type="ECO:0000313" key="2">
    <source>
        <dbReference type="EMBL" id="MBB4042913.1"/>
    </source>
</evidence>
<accession>A0A840D3P4</accession>
<proteinExistence type="predicted"/>
<dbReference type="Proteomes" id="UP000560658">
    <property type="component" value="Unassembled WGS sequence"/>
</dbReference>
<gene>
    <name evidence="2" type="ORF">GGR06_000678</name>
</gene>
<evidence type="ECO:0000313" key="3">
    <source>
        <dbReference type="Proteomes" id="UP000560658"/>
    </source>
</evidence>
<evidence type="ECO:0000259" key="1">
    <source>
        <dbReference type="Pfam" id="PF15283"/>
    </source>
</evidence>
<dbReference type="AlphaFoldDB" id="A0A840D3P4"/>
<dbReference type="Gene3D" id="2.40.160.190">
    <property type="match status" value="1"/>
</dbReference>
<dbReference type="Pfam" id="PF15283">
    <property type="entry name" value="DUF4595"/>
    <property type="match status" value="1"/>
</dbReference>
<name>A0A840D3P4_9BACE</name>
<protein>
    <recommendedName>
        <fullName evidence="1">DUF4595 domain-containing protein</fullName>
    </recommendedName>
</protein>
<feature type="domain" description="DUF4595" evidence="1">
    <location>
        <begin position="76"/>
        <end position="260"/>
    </location>
</feature>